<comment type="caution">
    <text evidence="1">The sequence shown here is derived from an EMBL/GenBank/DDBJ whole genome shotgun (WGS) entry which is preliminary data.</text>
</comment>
<accession>A0A3E2GXA2</accession>
<dbReference type="Proteomes" id="UP000258309">
    <property type="component" value="Unassembled WGS sequence"/>
</dbReference>
<gene>
    <name evidence="1" type="ORF">B7463_g10587</name>
</gene>
<evidence type="ECO:0000313" key="1">
    <source>
        <dbReference type="EMBL" id="RFU25749.1"/>
    </source>
</evidence>
<evidence type="ECO:0000313" key="2">
    <source>
        <dbReference type="Proteomes" id="UP000258309"/>
    </source>
</evidence>
<dbReference type="EMBL" id="NCSJ02000307">
    <property type="protein sequence ID" value="RFU25749.1"/>
    <property type="molecule type" value="Genomic_DNA"/>
</dbReference>
<sequence length="112" mass="11716">MSFSIPAPSTFLSLAPVTSEFFPSAPSSNISSSNTTQETTNAVTAEAAVPDVTEALPAADLELHDVRARRSSSLSSTASSVTRFLKLAPVFYGVGDGKGMGDWSEEVMADLE</sequence>
<keyword evidence="2" id="KW-1185">Reference proteome</keyword>
<feature type="non-terminal residue" evidence="1">
    <location>
        <position position="112"/>
    </location>
</feature>
<name>A0A3E2GXA2_SCYLI</name>
<proteinExistence type="predicted"/>
<organism evidence="1 2">
    <name type="scientific">Scytalidium lignicola</name>
    <name type="common">Hyphomycete</name>
    <dbReference type="NCBI Taxonomy" id="5539"/>
    <lineage>
        <taxon>Eukaryota</taxon>
        <taxon>Fungi</taxon>
        <taxon>Dikarya</taxon>
        <taxon>Ascomycota</taxon>
        <taxon>Pezizomycotina</taxon>
        <taxon>Leotiomycetes</taxon>
        <taxon>Leotiomycetes incertae sedis</taxon>
        <taxon>Scytalidium</taxon>
    </lineage>
</organism>
<dbReference type="AlphaFoldDB" id="A0A3E2GXA2"/>
<feature type="non-terminal residue" evidence="1">
    <location>
        <position position="1"/>
    </location>
</feature>
<reference evidence="1 2" key="1">
    <citation type="submission" date="2018-05" db="EMBL/GenBank/DDBJ databases">
        <title>Draft genome sequence of Scytalidium lignicola DSM 105466, a ubiquitous saprotrophic fungus.</title>
        <authorList>
            <person name="Buettner E."/>
            <person name="Gebauer A.M."/>
            <person name="Hofrichter M."/>
            <person name="Liers C."/>
            <person name="Kellner H."/>
        </authorList>
    </citation>
    <scope>NUCLEOTIDE SEQUENCE [LARGE SCALE GENOMIC DNA]</scope>
    <source>
        <strain evidence="1 2">DSM 105466</strain>
    </source>
</reference>
<protein>
    <submittedName>
        <fullName evidence="1">Uncharacterized protein</fullName>
    </submittedName>
</protein>